<dbReference type="AlphaFoldDB" id="A0A0A9EHX2"/>
<sequence>MTHNNIRPRPATRLYQICEVLRRTRHVVGRDEPLDPGRPAVVPQIHKYHPPLV</sequence>
<organism evidence="1">
    <name type="scientific">Arundo donax</name>
    <name type="common">Giant reed</name>
    <name type="synonym">Donax arundinaceus</name>
    <dbReference type="NCBI Taxonomy" id="35708"/>
    <lineage>
        <taxon>Eukaryota</taxon>
        <taxon>Viridiplantae</taxon>
        <taxon>Streptophyta</taxon>
        <taxon>Embryophyta</taxon>
        <taxon>Tracheophyta</taxon>
        <taxon>Spermatophyta</taxon>
        <taxon>Magnoliopsida</taxon>
        <taxon>Liliopsida</taxon>
        <taxon>Poales</taxon>
        <taxon>Poaceae</taxon>
        <taxon>PACMAD clade</taxon>
        <taxon>Arundinoideae</taxon>
        <taxon>Arundineae</taxon>
        <taxon>Arundo</taxon>
    </lineage>
</organism>
<proteinExistence type="predicted"/>
<evidence type="ECO:0000313" key="1">
    <source>
        <dbReference type="EMBL" id="JAD95612.1"/>
    </source>
</evidence>
<protein>
    <submittedName>
        <fullName evidence="1">Uncharacterized protein</fullName>
    </submittedName>
</protein>
<reference evidence="1" key="1">
    <citation type="submission" date="2014-09" db="EMBL/GenBank/DDBJ databases">
        <authorList>
            <person name="Magalhaes I.L.F."/>
            <person name="Oliveira U."/>
            <person name="Santos F.R."/>
            <person name="Vidigal T.H.D.A."/>
            <person name="Brescovit A.D."/>
            <person name="Santos A.J."/>
        </authorList>
    </citation>
    <scope>NUCLEOTIDE SEQUENCE</scope>
    <source>
        <tissue evidence="1">Shoot tissue taken approximately 20 cm above the soil surface</tissue>
    </source>
</reference>
<dbReference type="EMBL" id="GBRH01202283">
    <property type="protein sequence ID" value="JAD95612.1"/>
    <property type="molecule type" value="Transcribed_RNA"/>
</dbReference>
<reference evidence="1" key="2">
    <citation type="journal article" date="2015" name="Data Brief">
        <title>Shoot transcriptome of the giant reed, Arundo donax.</title>
        <authorList>
            <person name="Barrero R.A."/>
            <person name="Guerrero F.D."/>
            <person name="Moolhuijzen P."/>
            <person name="Goolsby J.A."/>
            <person name="Tidwell J."/>
            <person name="Bellgard S.E."/>
            <person name="Bellgard M.I."/>
        </authorList>
    </citation>
    <scope>NUCLEOTIDE SEQUENCE</scope>
    <source>
        <tissue evidence="1">Shoot tissue taken approximately 20 cm above the soil surface</tissue>
    </source>
</reference>
<accession>A0A0A9EHX2</accession>
<name>A0A0A9EHX2_ARUDO</name>